<accession>A0A2V4V057</accession>
<evidence type="ECO:0000313" key="3">
    <source>
        <dbReference type="Proteomes" id="UP000247790"/>
    </source>
</evidence>
<name>A0A2V4V057_PAEBA</name>
<evidence type="ECO:0000256" key="1">
    <source>
        <dbReference type="SAM" id="MobiDB-lite"/>
    </source>
</evidence>
<evidence type="ECO:0000313" key="2">
    <source>
        <dbReference type="EMBL" id="PYE42126.1"/>
    </source>
</evidence>
<dbReference type="Proteomes" id="UP000247790">
    <property type="component" value="Unassembled WGS sequence"/>
</dbReference>
<gene>
    <name evidence="2" type="ORF">DFQ00_14223</name>
</gene>
<protein>
    <submittedName>
        <fullName evidence="2">Uncharacterized protein</fullName>
    </submittedName>
</protein>
<dbReference type="RefSeq" id="WP_279630441.1">
    <property type="nucleotide sequence ID" value="NZ_CP054614.1"/>
</dbReference>
<proteinExistence type="predicted"/>
<sequence length="41" mass="5047">MKAAQVKKLNKRREQKRIVDSKVRKLNRHIQRQQLRGEKHL</sequence>
<organism evidence="2 3">
    <name type="scientific">Paenibacillus barcinonensis</name>
    <dbReference type="NCBI Taxonomy" id="198119"/>
    <lineage>
        <taxon>Bacteria</taxon>
        <taxon>Bacillati</taxon>
        <taxon>Bacillota</taxon>
        <taxon>Bacilli</taxon>
        <taxon>Bacillales</taxon>
        <taxon>Paenibacillaceae</taxon>
        <taxon>Paenibacillus</taxon>
    </lineage>
</organism>
<comment type="caution">
    <text evidence="2">The sequence shown here is derived from an EMBL/GenBank/DDBJ whole genome shotgun (WGS) entry which is preliminary data.</text>
</comment>
<dbReference type="EMBL" id="QJSW01000042">
    <property type="protein sequence ID" value="PYE42126.1"/>
    <property type="molecule type" value="Genomic_DNA"/>
</dbReference>
<feature type="region of interest" description="Disordered" evidence="1">
    <location>
        <begin position="1"/>
        <end position="20"/>
    </location>
</feature>
<reference evidence="2 3" key="1">
    <citation type="submission" date="2018-06" db="EMBL/GenBank/DDBJ databases">
        <title>Genomic Encyclopedia of Type Strains, Phase III (KMG-III): the genomes of soil and plant-associated and newly described type strains.</title>
        <authorList>
            <person name="Whitman W."/>
        </authorList>
    </citation>
    <scope>NUCLEOTIDE SEQUENCE [LARGE SCALE GENOMIC DNA]</scope>
    <source>
        <strain evidence="2 3">CECT 7022</strain>
    </source>
</reference>
<dbReference type="AlphaFoldDB" id="A0A2V4V057"/>